<feature type="coiled-coil region" evidence="2">
    <location>
        <begin position="673"/>
        <end position="735"/>
    </location>
</feature>
<evidence type="ECO:0000256" key="3">
    <source>
        <dbReference type="SAM" id="MobiDB-lite"/>
    </source>
</evidence>
<feature type="compositionally biased region" description="Low complexity" evidence="3">
    <location>
        <begin position="626"/>
        <end position="642"/>
    </location>
</feature>
<organism evidence="4 5">
    <name type="scientific">Anaeramoeba flamelloides</name>
    <dbReference type="NCBI Taxonomy" id="1746091"/>
    <lineage>
        <taxon>Eukaryota</taxon>
        <taxon>Metamonada</taxon>
        <taxon>Anaeramoebidae</taxon>
        <taxon>Anaeramoeba</taxon>
    </lineage>
</organism>
<keyword evidence="2" id="KW-0175">Coiled coil</keyword>
<proteinExistence type="predicted"/>
<evidence type="ECO:0000256" key="2">
    <source>
        <dbReference type="SAM" id="Coils"/>
    </source>
</evidence>
<feature type="repeat" description="RCC1" evidence="1">
    <location>
        <begin position="95"/>
        <end position="146"/>
    </location>
</feature>
<dbReference type="Gene3D" id="2.130.10.30">
    <property type="entry name" value="Regulator of chromosome condensation 1/beta-lactamase-inhibitor protein II"/>
    <property type="match status" value="1"/>
</dbReference>
<name>A0ABQ8X452_9EUKA</name>
<keyword evidence="5" id="KW-1185">Reference proteome</keyword>
<feature type="coiled-coil region" evidence="2">
    <location>
        <begin position="458"/>
        <end position="510"/>
    </location>
</feature>
<reference evidence="4" key="1">
    <citation type="submission" date="2022-08" db="EMBL/GenBank/DDBJ databases">
        <title>Novel sulfate-reducing endosymbionts in the free-living metamonad Anaeramoeba.</title>
        <authorList>
            <person name="Jerlstrom-Hultqvist J."/>
            <person name="Cepicka I."/>
            <person name="Gallot-Lavallee L."/>
            <person name="Salas-Leiva D."/>
            <person name="Curtis B.A."/>
            <person name="Zahonova K."/>
            <person name="Pipaliya S."/>
            <person name="Dacks J."/>
            <person name="Roger A.J."/>
        </authorList>
    </citation>
    <scope>NUCLEOTIDE SEQUENCE</scope>
    <source>
        <strain evidence="4">Schooner1</strain>
    </source>
</reference>
<dbReference type="SUPFAM" id="SSF50985">
    <property type="entry name" value="RCC1/BLIP-II"/>
    <property type="match status" value="2"/>
</dbReference>
<dbReference type="Proteomes" id="UP001150062">
    <property type="component" value="Unassembled WGS sequence"/>
</dbReference>
<dbReference type="InterPro" id="IPR000408">
    <property type="entry name" value="Reg_chr_condens"/>
</dbReference>
<feature type="region of interest" description="Disordered" evidence="3">
    <location>
        <begin position="623"/>
        <end position="642"/>
    </location>
</feature>
<dbReference type="Pfam" id="PF00415">
    <property type="entry name" value="RCC1"/>
    <property type="match status" value="2"/>
</dbReference>
<evidence type="ECO:0000313" key="5">
    <source>
        <dbReference type="Proteomes" id="UP001150062"/>
    </source>
</evidence>
<evidence type="ECO:0000313" key="4">
    <source>
        <dbReference type="EMBL" id="KAJ6227396.1"/>
    </source>
</evidence>
<dbReference type="EMBL" id="JAOAOG010000336">
    <property type="protein sequence ID" value="KAJ6227396.1"/>
    <property type="molecule type" value="Genomic_DNA"/>
</dbReference>
<gene>
    <name evidence="4" type="ORF">M0813_09978</name>
</gene>
<dbReference type="InterPro" id="IPR009091">
    <property type="entry name" value="RCC1/BLIP-II"/>
</dbReference>
<feature type="repeat" description="RCC1" evidence="1">
    <location>
        <begin position="196"/>
        <end position="247"/>
    </location>
</feature>
<dbReference type="PRINTS" id="PR00633">
    <property type="entry name" value="RCCNDNSATION"/>
</dbReference>
<feature type="region of interest" description="Disordered" evidence="3">
    <location>
        <begin position="424"/>
        <end position="449"/>
    </location>
</feature>
<comment type="caution">
    <text evidence="4">The sequence shown here is derived from an EMBL/GenBank/DDBJ whole genome shotgun (WGS) entry which is preliminary data.</text>
</comment>
<accession>A0ABQ8X452</accession>
<dbReference type="InterPro" id="IPR051553">
    <property type="entry name" value="Ran_GTPase-activating"/>
</dbReference>
<sequence>MAYWFSFGDNHKGLLGIKKIREVQDLHEIEMCPPERVKTVISTRTTTVFLTENGKLFTIFAAESPDETSLVEFDTERILDFKSGNAHFIALSENNNVYTWGSGAVGQLGHGEKLPLDHPKLLQFFASKKVLEVNVIHSTSYVLIEGGVLYSFGNGFYGELANGKNYSSLKPTRIQSNVLKLFEGSGHHVFAKYKNGDVKGWGMNESGQLGNGLKKNQFTPIKIKFLSKKMIRDIYLGSDFTIAVTKTGQIFSTGMHKNNGHEKDLTSFKEIPTFKRLKVDQVTIGDEFTILLTDQSVLFGFGSKMEVYGDRTQVIQRVPINVDRSSRVLSIIAGQAYSCFLKIQMPSGYISIYDPNKTRIIQKTQKNQNNTNNININTQNEIINNNNNDNFSSNSNTMVYKSTKLKSFLNKNVIPSIRHQNESYNQTTTSTSTINTSNNDNNQGMSNNNQQTEQFSYTKNSTDELEQREERLKKEQEKFLQKIRNFEELKKKEEQIHKQWIEKIERQKNAVKTGKLKSRKPVTYYPTSVSNQSEIETQLSNVDIHELKKLLTKEEFQQHLKIIEGRENKIIEDINFTNEVSKEKSQEIQQFSIRDLEKDQDLQNYIIQLQNWIREFQDFKLMSKDQNNNNNNNNNNSINNNNQIENQNKVQIQQIIEKIEPLKDEIITQIQSFELLHEKIQKIKKLVEEKNEEIGKIKETNQIFEKVIKIFQNKLKNQEIEMKKVKELVLRLSRK</sequence>
<feature type="repeat" description="RCC1" evidence="1">
    <location>
        <begin position="147"/>
        <end position="194"/>
    </location>
</feature>
<dbReference type="PANTHER" id="PTHR45982">
    <property type="entry name" value="REGULATOR OF CHROMOSOME CONDENSATION"/>
    <property type="match status" value="1"/>
</dbReference>
<evidence type="ECO:0000256" key="1">
    <source>
        <dbReference type="PROSITE-ProRule" id="PRU00235"/>
    </source>
</evidence>
<dbReference type="PANTHER" id="PTHR45982:SF1">
    <property type="entry name" value="REGULATOR OF CHROMOSOME CONDENSATION"/>
    <property type="match status" value="1"/>
</dbReference>
<protein>
    <submittedName>
        <fullName evidence="4">Claret</fullName>
    </submittedName>
</protein>
<dbReference type="PROSITE" id="PS50012">
    <property type="entry name" value="RCC1_3"/>
    <property type="match status" value="3"/>
</dbReference>